<dbReference type="RefSeq" id="WP_116184184.1">
    <property type="nucleotide sequence ID" value="NZ_QTJX01000002.1"/>
</dbReference>
<gene>
    <name evidence="2" type="ORF">DX873_09350</name>
</gene>
<dbReference type="Gene3D" id="3.30.70.790">
    <property type="entry name" value="UreE, C-terminal domain"/>
    <property type="match status" value="1"/>
</dbReference>
<name>A0A371JQ14_9FLAO</name>
<evidence type="ECO:0000313" key="2">
    <source>
        <dbReference type="EMBL" id="RDY59571.1"/>
    </source>
</evidence>
<dbReference type="InterPro" id="IPR018551">
    <property type="entry name" value="DUF2007"/>
</dbReference>
<evidence type="ECO:0000313" key="3">
    <source>
        <dbReference type="Proteomes" id="UP000261828"/>
    </source>
</evidence>
<sequence length="128" mass="14605">MGKDWVILGTFEFLADVQIIKGKLESEGIEVRLKDDNTVSVEPFASNALGGVKLMVHRYDEKEAKAIYNEIRNYATDKDGNLIVCPICGAQKSEVYYARKTILYKLFPFLEPKKYKCNNCNFLTKAKK</sequence>
<dbReference type="EMBL" id="QTJX01000002">
    <property type="protein sequence ID" value="RDY59571.1"/>
    <property type="molecule type" value="Genomic_DNA"/>
</dbReference>
<dbReference type="OrthoDB" id="8480302at2"/>
<organism evidence="2 3">
    <name type="scientific">Flagellimonas nanhaiensis</name>
    <dbReference type="NCBI Taxonomy" id="2292706"/>
    <lineage>
        <taxon>Bacteria</taxon>
        <taxon>Pseudomonadati</taxon>
        <taxon>Bacteroidota</taxon>
        <taxon>Flavobacteriia</taxon>
        <taxon>Flavobacteriales</taxon>
        <taxon>Flavobacteriaceae</taxon>
        <taxon>Flagellimonas</taxon>
    </lineage>
</organism>
<dbReference type="Pfam" id="PF09413">
    <property type="entry name" value="DUF2007"/>
    <property type="match status" value="1"/>
</dbReference>
<proteinExistence type="predicted"/>
<accession>A0A371JQ14</accession>
<comment type="caution">
    <text evidence="2">The sequence shown here is derived from an EMBL/GenBank/DDBJ whole genome shotgun (WGS) entry which is preliminary data.</text>
</comment>
<reference evidence="2 3" key="1">
    <citation type="submission" date="2018-08" db="EMBL/GenBank/DDBJ databases">
        <title>Muricauda nanhaiensis sp. nov., isolated from seawater of the South China Sea.</title>
        <authorList>
            <person name="Dang Y."/>
        </authorList>
    </citation>
    <scope>NUCLEOTIDE SEQUENCE [LARGE SCALE GENOMIC DNA]</scope>
    <source>
        <strain evidence="2 3">SM1704</strain>
    </source>
</reference>
<feature type="domain" description="DUF2007" evidence="1">
    <location>
        <begin position="12"/>
        <end position="71"/>
    </location>
</feature>
<keyword evidence="3" id="KW-1185">Reference proteome</keyword>
<dbReference type="AlphaFoldDB" id="A0A371JQ14"/>
<protein>
    <submittedName>
        <fullName evidence="2">DUF2007 domain-containing protein</fullName>
    </submittedName>
</protein>
<evidence type="ECO:0000259" key="1">
    <source>
        <dbReference type="Pfam" id="PF09413"/>
    </source>
</evidence>
<dbReference type="Proteomes" id="UP000261828">
    <property type="component" value="Unassembled WGS sequence"/>
</dbReference>